<dbReference type="PANTHER" id="PTHR42770">
    <property type="entry name" value="AMINO ACID TRANSPORTER-RELATED"/>
    <property type="match status" value="1"/>
</dbReference>
<feature type="transmembrane region" description="Helical" evidence="7">
    <location>
        <begin position="233"/>
        <end position="260"/>
    </location>
</feature>
<evidence type="ECO:0000256" key="3">
    <source>
        <dbReference type="ARBA" id="ARBA00022692"/>
    </source>
</evidence>
<dbReference type="Proteomes" id="UP001501442">
    <property type="component" value="Unassembled WGS sequence"/>
</dbReference>
<feature type="transmembrane region" description="Helical" evidence="7">
    <location>
        <begin position="54"/>
        <end position="76"/>
    </location>
</feature>
<feature type="transmembrane region" description="Helical" evidence="7">
    <location>
        <begin position="357"/>
        <end position="379"/>
    </location>
</feature>
<feature type="transmembrane region" description="Helical" evidence="7">
    <location>
        <begin position="20"/>
        <end position="42"/>
    </location>
</feature>
<evidence type="ECO:0000313" key="9">
    <source>
        <dbReference type="Proteomes" id="UP001501442"/>
    </source>
</evidence>
<keyword evidence="3 7" id="KW-0812">Transmembrane</keyword>
<evidence type="ECO:0000256" key="2">
    <source>
        <dbReference type="ARBA" id="ARBA00022475"/>
    </source>
</evidence>
<feature type="transmembrane region" description="Helical" evidence="7">
    <location>
        <begin position="386"/>
        <end position="407"/>
    </location>
</feature>
<organism evidence="8 9">
    <name type="scientific">Actinoallomurus vinaceus</name>
    <dbReference type="NCBI Taxonomy" id="1080074"/>
    <lineage>
        <taxon>Bacteria</taxon>
        <taxon>Bacillati</taxon>
        <taxon>Actinomycetota</taxon>
        <taxon>Actinomycetes</taxon>
        <taxon>Streptosporangiales</taxon>
        <taxon>Thermomonosporaceae</taxon>
        <taxon>Actinoallomurus</taxon>
    </lineage>
</organism>
<feature type="transmembrane region" description="Helical" evidence="7">
    <location>
        <begin position="97"/>
        <end position="120"/>
    </location>
</feature>
<name>A0ABP8UT50_9ACTN</name>
<proteinExistence type="predicted"/>
<evidence type="ECO:0000313" key="8">
    <source>
        <dbReference type="EMBL" id="GAA4638015.1"/>
    </source>
</evidence>
<dbReference type="EMBL" id="BAABHK010000021">
    <property type="protein sequence ID" value="GAA4638015.1"/>
    <property type="molecule type" value="Genomic_DNA"/>
</dbReference>
<dbReference type="Gene3D" id="1.20.1740.10">
    <property type="entry name" value="Amino acid/polyamine transporter I"/>
    <property type="match status" value="1"/>
</dbReference>
<evidence type="ECO:0000256" key="5">
    <source>
        <dbReference type="ARBA" id="ARBA00023136"/>
    </source>
</evidence>
<feature type="transmembrane region" description="Helical" evidence="7">
    <location>
        <begin position="190"/>
        <end position="212"/>
    </location>
</feature>
<protein>
    <submittedName>
        <fullName evidence="8">Amino acid permease</fullName>
    </submittedName>
</protein>
<evidence type="ECO:0000256" key="7">
    <source>
        <dbReference type="SAM" id="Phobius"/>
    </source>
</evidence>
<feature type="transmembrane region" description="Helical" evidence="7">
    <location>
        <begin position="280"/>
        <end position="300"/>
    </location>
</feature>
<sequence length="450" mass="44694">MTPSTRSPVKPVADVPEHRLGLAQGTALFVGSVLGPGVLALPQLAAAAAGPASILAWAALLALSAPVALTFAALGARFPDGGGVASFTARAFGPRTAAVVGWWFYGIVPVGTLAGALIGGDYVVEAVGLDRSWAVVVAIVLLAAAFVTNHGGLRMSGRVQLVLVCGLAALLATAIVAAGPRSSWGNFTPFAPHGGLGVVHAAGVLFFAFAGWEAASHLSGEFAEPRRSMPRATALTLLIVGVLYMGLVVTVIGVLGGRAATSPVPLALLLQEGLGSGARVATGVVAVILSFIAINTYVAGGARLGAALARDGALPAPLARGSVAGQVPHRSLGLLAALTALVTAVAVPYGLGLDTLMRATAACLAAVTVVGTAAAVRLLTGRGRTVAAAATVFTGLVLLSCTVYLVVPTALAVGGALAGRRRGPSADPATPRNASAGDVPGTVRDVRKTR</sequence>
<keyword evidence="9" id="KW-1185">Reference proteome</keyword>
<feature type="transmembrane region" description="Helical" evidence="7">
    <location>
        <begin position="332"/>
        <end position="351"/>
    </location>
</feature>
<dbReference type="PIRSF" id="PIRSF006060">
    <property type="entry name" value="AA_transporter"/>
    <property type="match status" value="1"/>
</dbReference>
<dbReference type="PANTHER" id="PTHR42770:SF13">
    <property type="entry name" value="L-METHIONINE_BRANCHED-CHAIN AMINO ACID EXPORTER YJEH"/>
    <property type="match status" value="1"/>
</dbReference>
<keyword evidence="4 7" id="KW-1133">Transmembrane helix</keyword>
<keyword evidence="5 7" id="KW-0472">Membrane</keyword>
<evidence type="ECO:0000256" key="1">
    <source>
        <dbReference type="ARBA" id="ARBA00004651"/>
    </source>
</evidence>
<keyword evidence="2" id="KW-1003">Cell membrane</keyword>
<reference evidence="9" key="1">
    <citation type="journal article" date="2019" name="Int. J. Syst. Evol. Microbiol.">
        <title>The Global Catalogue of Microorganisms (GCM) 10K type strain sequencing project: providing services to taxonomists for standard genome sequencing and annotation.</title>
        <authorList>
            <consortium name="The Broad Institute Genomics Platform"/>
            <consortium name="The Broad Institute Genome Sequencing Center for Infectious Disease"/>
            <person name="Wu L."/>
            <person name="Ma J."/>
        </authorList>
    </citation>
    <scope>NUCLEOTIDE SEQUENCE [LARGE SCALE GENOMIC DNA]</scope>
    <source>
        <strain evidence="9">JCM 17939</strain>
    </source>
</reference>
<comment type="caution">
    <text evidence="8">The sequence shown here is derived from an EMBL/GenBank/DDBJ whole genome shotgun (WGS) entry which is preliminary data.</text>
</comment>
<gene>
    <name evidence="8" type="ORF">GCM10023196_094110</name>
</gene>
<dbReference type="InterPro" id="IPR050367">
    <property type="entry name" value="APC_superfamily"/>
</dbReference>
<feature type="transmembrane region" description="Helical" evidence="7">
    <location>
        <begin position="132"/>
        <end position="149"/>
    </location>
</feature>
<evidence type="ECO:0000256" key="6">
    <source>
        <dbReference type="SAM" id="MobiDB-lite"/>
    </source>
</evidence>
<feature type="transmembrane region" description="Helical" evidence="7">
    <location>
        <begin position="161"/>
        <end position="178"/>
    </location>
</feature>
<accession>A0ABP8UT50</accession>
<comment type="subcellular location">
    <subcellularLocation>
        <location evidence="1">Cell membrane</location>
        <topology evidence="1">Multi-pass membrane protein</topology>
    </subcellularLocation>
</comment>
<dbReference type="RefSeq" id="WP_345441281.1">
    <property type="nucleotide sequence ID" value="NZ_BAABHK010000021.1"/>
</dbReference>
<dbReference type="Pfam" id="PF13520">
    <property type="entry name" value="AA_permease_2"/>
    <property type="match status" value="1"/>
</dbReference>
<dbReference type="InterPro" id="IPR002293">
    <property type="entry name" value="AA/rel_permease1"/>
</dbReference>
<feature type="region of interest" description="Disordered" evidence="6">
    <location>
        <begin position="418"/>
        <end position="450"/>
    </location>
</feature>
<evidence type="ECO:0000256" key="4">
    <source>
        <dbReference type="ARBA" id="ARBA00022989"/>
    </source>
</evidence>